<gene>
    <name evidence="1" type="ORF">Ctob_016602</name>
</gene>
<evidence type="ECO:0000313" key="1">
    <source>
        <dbReference type="EMBL" id="KOO35306.1"/>
    </source>
</evidence>
<organism evidence="1 2">
    <name type="scientific">Chrysochromulina tobinii</name>
    <dbReference type="NCBI Taxonomy" id="1460289"/>
    <lineage>
        <taxon>Eukaryota</taxon>
        <taxon>Haptista</taxon>
        <taxon>Haptophyta</taxon>
        <taxon>Prymnesiophyceae</taxon>
        <taxon>Prymnesiales</taxon>
        <taxon>Chrysochromulinaceae</taxon>
        <taxon>Chrysochromulina</taxon>
    </lineage>
</organism>
<sequence length="116" mass="12041">MVTFKVCTSAVRGTVSVSLFEISSYPRTGGYAYVVEGCDELSQAVESIAEQLSDRASLDNCVRLLCRALGGPPELSELLARLPASGGSGGGASCFECAADSNGTHLAQTKLELMCS</sequence>
<reference evidence="2" key="1">
    <citation type="journal article" date="2015" name="PLoS Genet.">
        <title>Genome Sequence and Transcriptome Analyses of Chrysochromulina tobin: Metabolic Tools for Enhanced Algal Fitness in the Prominent Order Prymnesiales (Haptophyceae).</title>
        <authorList>
            <person name="Hovde B.T."/>
            <person name="Deodato C.R."/>
            <person name="Hunsperger H.M."/>
            <person name="Ryken S.A."/>
            <person name="Yost W."/>
            <person name="Jha R.K."/>
            <person name="Patterson J."/>
            <person name="Monnat R.J. Jr."/>
            <person name="Barlow S.B."/>
            <person name="Starkenburg S.R."/>
            <person name="Cattolico R.A."/>
        </authorList>
    </citation>
    <scope>NUCLEOTIDE SEQUENCE</scope>
    <source>
        <strain evidence="2">CCMP291</strain>
    </source>
</reference>
<comment type="caution">
    <text evidence="1">The sequence shown here is derived from an EMBL/GenBank/DDBJ whole genome shotgun (WGS) entry which is preliminary data.</text>
</comment>
<proteinExistence type="predicted"/>
<dbReference type="AlphaFoldDB" id="A0A0M0K8X0"/>
<name>A0A0M0K8X0_9EUKA</name>
<protein>
    <submittedName>
        <fullName evidence="1">Uncharacterized protein</fullName>
    </submittedName>
</protein>
<dbReference type="Proteomes" id="UP000037460">
    <property type="component" value="Unassembled WGS sequence"/>
</dbReference>
<keyword evidence="2" id="KW-1185">Reference proteome</keyword>
<accession>A0A0M0K8X0</accession>
<dbReference type="EMBL" id="JWZX01000917">
    <property type="protein sequence ID" value="KOO35306.1"/>
    <property type="molecule type" value="Genomic_DNA"/>
</dbReference>
<evidence type="ECO:0000313" key="2">
    <source>
        <dbReference type="Proteomes" id="UP000037460"/>
    </source>
</evidence>